<keyword evidence="2" id="KW-1185">Reference proteome</keyword>
<reference evidence="2" key="1">
    <citation type="submission" date="2011-05" db="EMBL/GenBank/DDBJ databases">
        <title>Complete sequence of Desulfotomaculum ruminis DSM 2154.</title>
        <authorList>
            <person name="Lucas S."/>
            <person name="Copeland A."/>
            <person name="Lapidus A."/>
            <person name="Cheng J.-F."/>
            <person name="Goodwin L."/>
            <person name="Pitluck S."/>
            <person name="Lu M."/>
            <person name="Detter J.C."/>
            <person name="Han C."/>
            <person name="Tapia R."/>
            <person name="Land M."/>
            <person name="Hauser L."/>
            <person name="Kyrpides N."/>
            <person name="Ivanova N."/>
            <person name="Mikhailova N."/>
            <person name="Pagani I."/>
            <person name="Stams A.J.M."/>
            <person name="Plugge C.M."/>
            <person name="Muyzer G."/>
            <person name="Kuever J."/>
            <person name="Parshina S.N."/>
            <person name="Ivanova A.E."/>
            <person name="Nazina T.N."/>
            <person name="Brambilla E."/>
            <person name="Spring S."/>
            <person name="Klenk H.-P."/>
            <person name="Woyke T."/>
        </authorList>
    </citation>
    <scope>NUCLEOTIDE SEQUENCE [LARGE SCALE GENOMIC DNA]</scope>
    <source>
        <strain evidence="2">ATCC 23193 / DSM 2154 / NCIB 8452 / DL</strain>
    </source>
</reference>
<name>F6DSJ6_DESRL</name>
<dbReference type="HOGENOM" id="CLU_2394963_0_0_9"/>
<protein>
    <submittedName>
        <fullName evidence="1">Uncharacterized protein</fullName>
    </submittedName>
</protein>
<accession>F6DSJ6</accession>
<evidence type="ECO:0000313" key="1">
    <source>
        <dbReference type="EMBL" id="AEG61086.1"/>
    </source>
</evidence>
<dbReference type="RefSeq" id="WP_013842838.1">
    <property type="nucleotide sequence ID" value="NC_015589.1"/>
</dbReference>
<evidence type="ECO:0000313" key="2">
    <source>
        <dbReference type="Proteomes" id="UP000009234"/>
    </source>
</evidence>
<sequence length="93" mass="10651">MTIVERLFQIKSQDPKPYCPRAFLQKVYNLGYRNQGMMIVELKGRGTGSVCYYAEIKKRKVLLIEKSKEGTTTEIVGSLENLMAELTTINLNF</sequence>
<dbReference type="OrthoDB" id="1787449at2"/>
<dbReference type="AlphaFoldDB" id="F6DSJ6"/>
<reference evidence="1 2" key="2">
    <citation type="journal article" date="2012" name="Stand. Genomic Sci.">
        <title>Complete genome sequence of the sulfate-reducing firmicute Desulfotomaculum ruminis type strain (DL(T)).</title>
        <authorList>
            <person name="Spring S."/>
            <person name="Visser M."/>
            <person name="Lu M."/>
            <person name="Copeland A."/>
            <person name="Lapidus A."/>
            <person name="Lucas S."/>
            <person name="Cheng J.F."/>
            <person name="Han C."/>
            <person name="Tapia R."/>
            <person name="Goodwin L.A."/>
            <person name="Pitluck S."/>
            <person name="Ivanova N."/>
            <person name="Land M."/>
            <person name="Hauser L."/>
            <person name="Larimer F."/>
            <person name="Rohde M."/>
            <person name="Goker M."/>
            <person name="Detter J.C."/>
            <person name="Kyrpides N.C."/>
            <person name="Woyke T."/>
            <person name="Schaap P.J."/>
            <person name="Plugge C.M."/>
            <person name="Muyzer G."/>
            <person name="Kuever J."/>
            <person name="Pereira I.A."/>
            <person name="Parshina S.N."/>
            <person name="Bernier-Latmani R."/>
            <person name="Stams A.J."/>
            <person name="Klenk H.P."/>
        </authorList>
    </citation>
    <scope>NUCLEOTIDE SEQUENCE [LARGE SCALE GENOMIC DNA]</scope>
    <source>
        <strain evidence="2">ATCC 23193 / DSM 2154 / NCIB 8452 / DL</strain>
    </source>
</reference>
<organism evidence="1 2">
    <name type="scientific">Desulforamulus ruminis (strain ATCC 23193 / DSM 2154 / NCIMB 8452 / DL)</name>
    <name type="common">Desulfotomaculum ruminis</name>
    <dbReference type="NCBI Taxonomy" id="696281"/>
    <lineage>
        <taxon>Bacteria</taxon>
        <taxon>Bacillati</taxon>
        <taxon>Bacillota</taxon>
        <taxon>Clostridia</taxon>
        <taxon>Eubacteriales</taxon>
        <taxon>Peptococcaceae</taxon>
        <taxon>Desulforamulus</taxon>
    </lineage>
</organism>
<dbReference type="Proteomes" id="UP000009234">
    <property type="component" value="Chromosome"/>
</dbReference>
<dbReference type="EMBL" id="CP002780">
    <property type="protein sequence ID" value="AEG61086.1"/>
    <property type="molecule type" value="Genomic_DNA"/>
</dbReference>
<gene>
    <name evidence="1" type="ordered locus">Desru_2872</name>
</gene>
<dbReference type="KEGG" id="dru:Desru_2872"/>
<proteinExistence type="predicted"/>